<dbReference type="Gene3D" id="2.40.10.220">
    <property type="entry name" value="predicted glycosyltransferase like domains"/>
    <property type="match status" value="1"/>
</dbReference>
<dbReference type="PANTHER" id="PTHR30386">
    <property type="entry name" value="MEMBRANE FUSION SUBUNIT OF EMRAB-TOLC MULTIDRUG EFFLUX PUMP"/>
    <property type="match status" value="1"/>
</dbReference>
<dbReference type="GO" id="GO:0035438">
    <property type="term" value="F:cyclic-di-GMP binding"/>
    <property type="evidence" value="ECO:0007669"/>
    <property type="project" value="InterPro"/>
</dbReference>
<dbReference type="InterPro" id="IPR058833">
    <property type="entry name" value="Hl_ALG44"/>
</dbReference>
<feature type="domain" description="ALG44 helical loop" evidence="4">
    <location>
        <begin position="234"/>
        <end position="260"/>
    </location>
</feature>
<dbReference type="InterPro" id="IPR058835">
    <property type="entry name" value="BSH_ALG44"/>
</dbReference>
<evidence type="ECO:0000256" key="1">
    <source>
        <dbReference type="ARBA" id="ARBA00004196"/>
    </source>
</evidence>
<keyword evidence="2" id="KW-0472">Membrane</keyword>
<dbReference type="Pfam" id="PF25964">
    <property type="entry name" value="BSH_ALG44"/>
    <property type="match status" value="1"/>
</dbReference>
<dbReference type="OrthoDB" id="5912905at2"/>
<dbReference type="Pfam" id="PF25891">
    <property type="entry name" value="Hl_ALG44"/>
    <property type="match status" value="1"/>
</dbReference>
<proteinExistence type="predicted"/>
<keyword evidence="2" id="KW-0812">Transmembrane</keyword>
<evidence type="ECO:0000259" key="5">
    <source>
        <dbReference type="Pfam" id="PF25964"/>
    </source>
</evidence>
<evidence type="ECO:0000313" key="7">
    <source>
        <dbReference type="EMBL" id="AKV09284.1"/>
    </source>
</evidence>
<sequence>MNTAFVAVDDNVVHESEVQRQHARLTLPARIKFHGPDREAFDCELVDLSAGGFSLSQPGTSLIVGRHHKGKLVFQVDALGFAIDVEFVVRSINDEGQRIGCEFHNLHPRAISALRYVITSYLSGGVVRLGDMLATQQRDNFAKPRKHESGSGMGVFARVRATTVSLLMFLVGLAAFAYVAHQLYGIYFITHAESARVNVPGQLIGLPRDGSVHSLVKVGSVVAKGAPLATFSASLLDVMKGNLPPGQATPENLERLFSRTLQGSLTSPCDCRVVSQLVPDGQVVGKGTTVYELMPIDGVATIEARFPYKNFAKIQPGKAVSFQLIGEAQPRTGKITAVALDNGGLASDLRVTIEPDSPLQTDQAGRPVEVSIEDLQGNTWVQNASAASTWMKNTWENKVMAAGK</sequence>
<evidence type="ECO:0000259" key="3">
    <source>
        <dbReference type="Pfam" id="PF07238"/>
    </source>
</evidence>
<dbReference type="EMBL" id="CP010945">
    <property type="protein sequence ID" value="AKV09284.1"/>
    <property type="molecule type" value="Genomic_DNA"/>
</dbReference>
<keyword evidence="2" id="KW-1133">Transmembrane helix</keyword>
<evidence type="ECO:0000313" key="8">
    <source>
        <dbReference type="Proteomes" id="UP000017175"/>
    </source>
</evidence>
<dbReference type="PANTHER" id="PTHR30386:SF19">
    <property type="entry name" value="MULTIDRUG EXPORT PROTEIN EMRA-RELATED"/>
    <property type="match status" value="1"/>
</dbReference>
<feature type="domain" description="ALG44 barrel-sandwich hybrid" evidence="5">
    <location>
        <begin position="204"/>
        <end position="296"/>
    </location>
</feature>
<feature type="domain" description="PilZ" evidence="3">
    <location>
        <begin position="19"/>
        <end position="115"/>
    </location>
</feature>
<dbReference type="InterPro" id="IPR009875">
    <property type="entry name" value="PilZ_domain"/>
</dbReference>
<dbReference type="Pfam" id="PF25965">
    <property type="entry name" value="Beta-barrel_ALG44"/>
    <property type="match status" value="1"/>
</dbReference>
<dbReference type="Pfam" id="PF07238">
    <property type="entry name" value="PilZ"/>
    <property type="match status" value="1"/>
</dbReference>
<dbReference type="InterPro" id="IPR050739">
    <property type="entry name" value="MFP"/>
</dbReference>
<reference evidence="7 8" key="1">
    <citation type="journal article" date="2012" name="J. Bacteriol.">
        <title>Draft genome sequence of the cyanide-utilizing bacterium Pseudomonas fluorescens strain NCIMB 11764.</title>
        <authorList>
            <person name="Vilo C.A."/>
            <person name="Benedik M.J."/>
            <person name="Kunz D.A."/>
            <person name="Dong Q."/>
        </authorList>
    </citation>
    <scope>NUCLEOTIDE SEQUENCE [LARGE SCALE GENOMIC DNA]</scope>
    <source>
        <strain evidence="7 8">NCIMB 11764</strain>
    </source>
</reference>
<feature type="domain" description="ALG44 beta-barrel" evidence="6">
    <location>
        <begin position="300"/>
        <end position="374"/>
    </location>
</feature>
<dbReference type="RefSeq" id="WP_017338209.1">
    <property type="nucleotide sequence ID" value="NZ_CP010945.1"/>
</dbReference>
<accession>A0A0K1QU44</accession>
<gene>
    <name evidence="7" type="ORF">B723_23975</name>
</gene>
<dbReference type="Proteomes" id="UP000017175">
    <property type="component" value="Chromosome"/>
</dbReference>
<dbReference type="SUPFAM" id="SSF141371">
    <property type="entry name" value="PilZ domain-like"/>
    <property type="match status" value="1"/>
</dbReference>
<evidence type="ECO:0000259" key="4">
    <source>
        <dbReference type="Pfam" id="PF25891"/>
    </source>
</evidence>
<feature type="transmembrane region" description="Helical" evidence="2">
    <location>
        <begin position="166"/>
        <end position="189"/>
    </location>
</feature>
<organism evidence="7 8">
    <name type="scientific">Pseudomonas fluorescens NCIMB 11764</name>
    <dbReference type="NCBI Taxonomy" id="1221522"/>
    <lineage>
        <taxon>Bacteria</taxon>
        <taxon>Pseudomonadati</taxon>
        <taxon>Pseudomonadota</taxon>
        <taxon>Gammaproteobacteria</taxon>
        <taxon>Pseudomonadales</taxon>
        <taxon>Pseudomonadaceae</taxon>
        <taxon>Pseudomonas</taxon>
    </lineage>
</organism>
<dbReference type="GO" id="GO:0030313">
    <property type="term" value="C:cell envelope"/>
    <property type="evidence" value="ECO:0007669"/>
    <property type="project" value="UniProtKB-SubCell"/>
</dbReference>
<dbReference type="Gene3D" id="2.40.50.100">
    <property type="match status" value="1"/>
</dbReference>
<dbReference type="eggNOG" id="COG0845">
    <property type="taxonomic scope" value="Bacteria"/>
</dbReference>
<dbReference type="InterPro" id="IPR058834">
    <property type="entry name" value="Beta-barrel_ALG44"/>
</dbReference>
<evidence type="ECO:0000256" key="2">
    <source>
        <dbReference type="SAM" id="Phobius"/>
    </source>
</evidence>
<comment type="subcellular location">
    <subcellularLocation>
        <location evidence="1">Cell envelope</location>
    </subcellularLocation>
</comment>
<evidence type="ECO:0000259" key="6">
    <source>
        <dbReference type="Pfam" id="PF25965"/>
    </source>
</evidence>
<protein>
    <submittedName>
        <fullName evidence="7">Hemolysin D</fullName>
    </submittedName>
</protein>
<dbReference type="AlphaFoldDB" id="A0A0K1QU44"/>
<name>A0A0K1QU44_PSEFL</name>